<keyword evidence="5" id="KW-0572">Peptidoglycan-anchor</keyword>
<evidence type="ECO:0000259" key="9">
    <source>
        <dbReference type="PROSITE" id="PS50847"/>
    </source>
</evidence>
<feature type="compositionally biased region" description="Low complexity" evidence="6">
    <location>
        <begin position="307"/>
        <end position="322"/>
    </location>
</feature>
<dbReference type="RefSeq" id="WP_015805630.1">
    <property type="nucleotide sequence ID" value="NC_013093.1"/>
</dbReference>
<feature type="chain" id="PRO_5002970195" evidence="8">
    <location>
        <begin position="29"/>
        <end position="371"/>
    </location>
</feature>
<keyword evidence="4 8" id="KW-0732">Signal</keyword>
<keyword evidence="3" id="KW-0964">Secreted</keyword>
<evidence type="ECO:0000256" key="5">
    <source>
        <dbReference type="ARBA" id="ARBA00023088"/>
    </source>
</evidence>
<dbReference type="HOGENOM" id="CLU_745214_0_0_11"/>
<comment type="subcellular location">
    <subcellularLocation>
        <location evidence="1">Secreted</location>
    </subcellularLocation>
</comment>
<keyword evidence="11" id="KW-1185">Reference proteome</keyword>
<reference evidence="10 11" key="1">
    <citation type="journal article" date="2009" name="Stand. Genomic Sci.">
        <title>Complete genome sequence of Actinosynnema mirum type strain (101).</title>
        <authorList>
            <person name="Land M."/>
            <person name="Lapidus A."/>
            <person name="Mayilraj S."/>
            <person name="Chen F."/>
            <person name="Copeland A."/>
            <person name="Del Rio T.G."/>
            <person name="Nolan M."/>
            <person name="Lucas S."/>
            <person name="Tice H."/>
            <person name="Cheng J.F."/>
            <person name="Chertkov O."/>
            <person name="Bruce D."/>
            <person name="Goodwin L."/>
            <person name="Pitluck S."/>
            <person name="Rohde M."/>
            <person name="Goker M."/>
            <person name="Pati A."/>
            <person name="Ivanova N."/>
            <person name="Mavromatis K."/>
            <person name="Chen A."/>
            <person name="Palaniappan K."/>
            <person name="Hauser L."/>
            <person name="Chang Y.J."/>
            <person name="Jeffries C.C."/>
            <person name="Brettin T."/>
            <person name="Detter J.C."/>
            <person name="Han C."/>
            <person name="Chain P."/>
            <person name="Tindall B.J."/>
            <person name="Bristow J."/>
            <person name="Eisen J.A."/>
            <person name="Markowitz V."/>
            <person name="Hugenholtz P."/>
            <person name="Kyrpides N.C."/>
            <person name="Klenk H.P."/>
        </authorList>
    </citation>
    <scope>NUCLEOTIDE SEQUENCE [LARGE SCALE GENOMIC DNA]</scope>
    <source>
        <strain evidence="11">ATCC 29888 / DSM 43827 / JCM 3225 / NBRC 14064 / NCIMB 13271 / NRRL B-12336 / IMRU 3971 / 101</strain>
    </source>
</reference>
<keyword evidence="7" id="KW-1133">Transmembrane helix</keyword>
<dbReference type="AlphaFoldDB" id="C6WR60"/>
<keyword evidence="2" id="KW-0134">Cell wall</keyword>
<keyword evidence="7" id="KW-0472">Membrane</keyword>
<evidence type="ECO:0000256" key="6">
    <source>
        <dbReference type="SAM" id="MobiDB-lite"/>
    </source>
</evidence>
<evidence type="ECO:0000313" key="10">
    <source>
        <dbReference type="EMBL" id="ACU40753.1"/>
    </source>
</evidence>
<dbReference type="KEGG" id="ami:Amir_6958"/>
<organism evidence="10 11">
    <name type="scientific">Actinosynnema mirum (strain ATCC 29888 / DSM 43827 / JCM 3225 / NBRC 14064 / NCIMB 13271 / NRRL B-12336 / IMRU 3971 / 101)</name>
    <dbReference type="NCBI Taxonomy" id="446462"/>
    <lineage>
        <taxon>Bacteria</taxon>
        <taxon>Bacillati</taxon>
        <taxon>Actinomycetota</taxon>
        <taxon>Actinomycetes</taxon>
        <taxon>Pseudonocardiales</taxon>
        <taxon>Pseudonocardiaceae</taxon>
        <taxon>Actinosynnema</taxon>
    </lineage>
</organism>
<keyword evidence="7" id="KW-0812">Transmembrane</keyword>
<evidence type="ECO:0000256" key="7">
    <source>
        <dbReference type="SAM" id="Phobius"/>
    </source>
</evidence>
<evidence type="ECO:0000256" key="8">
    <source>
        <dbReference type="SAM" id="SignalP"/>
    </source>
</evidence>
<dbReference type="Proteomes" id="UP000002213">
    <property type="component" value="Chromosome"/>
</dbReference>
<dbReference type="Pfam" id="PF17210">
    <property type="entry name" value="SdrD_B"/>
    <property type="match status" value="1"/>
</dbReference>
<dbReference type="InterPro" id="IPR019931">
    <property type="entry name" value="LPXTG_anchor"/>
</dbReference>
<dbReference type="InterPro" id="IPR013783">
    <property type="entry name" value="Ig-like_fold"/>
</dbReference>
<evidence type="ECO:0000256" key="4">
    <source>
        <dbReference type="ARBA" id="ARBA00022729"/>
    </source>
</evidence>
<feature type="region of interest" description="Disordered" evidence="6">
    <location>
        <begin position="292"/>
        <end position="322"/>
    </location>
</feature>
<proteinExistence type="predicted"/>
<sequence length="371" mass="37524">MRATRKHLAAALVCSAIAPLFLTGVATAQDAIPTGEGSISGMVWKDANGNGAIDSGEQGLAGQGVSLIYHAPDATGPGTRITGTTGADGSYRFDNLPMAMYELELAAQDGRMFTGWGPDSRFGPSGRTGSPLSLDAQHPTASGFNGGVADAGVNDYQAYDIRLSPAKETYQVGDVVEIIGGAHVEGPFYDFYSAKLTVPEGLQKLTAQGEAIGGMLVTTDTSTVLGGTLTQKQYPGHYVYLGAHYVVTKPIDAGRITYEIEPGSFGHTDPDAGNNTSTASFTAVAAPVEPTADPAVDPVAQPVGDVTSPAPSSGSSAATTTSTATATPVAQATGSLASTGASPLGLIALAGALLTAGGAAFALSRRRRAKA</sequence>
<evidence type="ECO:0000256" key="2">
    <source>
        <dbReference type="ARBA" id="ARBA00022512"/>
    </source>
</evidence>
<dbReference type="GO" id="GO:0005975">
    <property type="term" value="P:carbohydrate metabolic process"/>
    <property type="evidence" value="ECO:0007669"/>
    <property type="project" value="UniProtKB-ARBA"/>
</dbReference>
<dbReference type="PROSITE" id="PS50847">
    <property type="entry name" value="GRAM_POS_ANCHORING"/>
    <property type="match status" value="1"/>
</dbReference>
<dbReference type="Gene3D" id="2.60.40.10">
    <property type="entry name" value="Immunoglobulins"/>
    <property type="match status" value="1"/>
</dbReference>
<dbReference type="EMBL" id="CP001630">
    <property type="protein sequence ID" value="ACU40753.1"/>
    <property type="molecule type" value="Genomic_DNA"/>
</dbReference>
<gene>
    <name evidence="10" type="ordered locus">Amir_6958</name>
</gene>
<evidence type="ECO:0000313" key="11">
    <source>
        <dbReference type="Proteomes" id="UP000002213"/>
    </source>
</evidence>
<feature type="signal peptide" evidence="8">
    <location>
        <begin position="1"/>
        <end position="28"/>
    </location>
</feature>
<feature type="transmembrane region" description="Helical" evidence="7">
    <location>
        <begin position="344"/>
        <end position="363"/>
    </location>
</feature>
<accession>C6WR60</accession>
<name>C6WR60_ACTMD</name>
<dbReference type="SUPFAM" id="SSF117074">
    <property type="entry name" value="Hypothetical protein PA1324"/>
    <property type="match status" value="1"/>
</dbReference>
<dbReference type="NCBIfam" id="TIGR01167">
    <property type="entry name" value="LPXTG_anchor"/>
    <property type="match status" value="1"/>
</dbReference>
<dbReference type="InterPro" id="IPR033764">
    <property type="entry name" value="Sdr_B"/>
</dbReference>
<evidence type="ECO:0000256" key="1">
    <source>
        <dbReference type="ARBA" id="ARBA00004613"/>
    </source>
</evidence>
<protein>
    <submittedName>
        <fullName evidence="10">LPXTG-motif cell wall anchor domain protein</fullName>
    </submittedName>
</protein>
<feature type="domain" description="Gram-positive cocci surface proteins LPxTG" evidence="9">
    <location>
        <begin position="336"/>
        <end position="371"/>
    </location>
</feature>
<dbReference type="eggNOG" id="COG4932">
    <property type="taxonomic scope" value="Bacteria"/>
</dbReference>
<evidence type="ECO:0000256" key="3">
    <source>
        <dbReference type="ARBA" id="ARBA00022525"/>
    </source>
</evidence>
<dbReference type="GO" id="GO:0005576">
    <property type="term" value="C:extracellular region"/>
    <property type="evidence" value="ECO:0007669"/>
    <property type="project" value="UniProtKB-SubCell"/>
</dbReference>